<evidence type="ECO:0008006" key="3">
    <source>
        <dbReference type="Google" id="ProtNLM"/>
    </source>
</evidence>
<accession>A0A3E1NCT3</accession>
<evidence type="ECO:0000313" key="2">
    <source>
        <dbReference type="Proteomes" id="UP000261284"/>
    </source>
</evidence>
<comment type="caution">
    <text evidence="1">The sequence shown here is derived from an EMBL/GenBank/DDBJ whole genome shotgun (WGS) entry which is preliminary data.</text>
</comment>
<reference evidence="1 2" key="1">
    <citation type="submission" date="2018-08" db="EMBL/GenBank/DDBJ databases">
        <title>Chitinophagaceae sp. K23C18032701, a novel bacterium isolated from forest soil.</title>
        <authorList>
            <person name="Wang C."/>
        </authorList>
    </citation>
    <scope>NUCLEOTIDE SEQUENCE [LARGE SCALE GENOMIC DNA]</scope>
    <source>
        <strain evidence="1 2">K23C18032701</strain>
    </source>
</reference>
<dbReference type="RefSeq" id="WP_116849831.1">
    <property type="nucleotide sequence ID" value="NZ_QTJU01000017.1"/>
</dbReference>
<keyword evidence="2" id="KW-1185">Reference proteome</keyword>
<gene>
    <name evidence="1" type="ORF">DXN05_23875</name>
</gene>
<dbReference type="Proteomes" id="UP000261284">
    <property type="component" value="Unassembled WGS sequence"/>
</dbReference>
<dbReference type="Gene3D" id="1.25.40.10">
    <property type="entry name" value="Tetratricopeptide repeat domain"/>
    <property type="match status" value="1"/>
</dbReference>
<sequence>MNNNPIKQRIAALTHHWQDAVRNFPDARIFCWMGTASVEYRMVQAFVHWHISDESDLNDIFFCFRHPFTAATAAGYGRQLVNGIGQFLEAWNEDPELVSQTGYIDWEPQNVPIAGAGTDARYFVHNLETLASKLQVKEGEERLVVALFPQSMDDYLLWSDWLEQLLLAGIPATVQLMVYDGYQYNMLQDLIKRYPVLVRKLQPDMDMFGAMNQVLEDVKAARGTDTEKQAVSLQQLILKLTEAIGQDNAQQVNNYAAQAIRLCEIHDWPQYEALVYFFVHGWHSTAERFPKALENIDKALAKIDAAVNRHIVTGDQVRYHYRIAKGNLFFMRKRFEEAAAEYKVCLQYSREGIDKQLLLGIYQMLGMALCHSSHKKDAWHYFEEGWQLFTPADEALLQSSGIVQHYAKEMLEAAVSEASARPYRERFTALWGERWEQELKQQFQTLKITQPA</sequence>
<dbReference type="OrthoDB" id="935812at2"/>
<protein>
    <recommendedName>
        <fullName evidence="3">Tetratricopeptide repeat protein</fullName>
    </recommendedName>
</protein>
<dbReference type="EMBL" id="QTJU01000017">
    <property type="protein sequence ID" value="RFM25651.1"/>
    <property type="molecule type" value="Genomic_DNA"/>
</dbReference>
<evidence type="ECO:0000313" key="1">
    <source>
        <dbReference type="EMBL" id="RFM25651.1"/>
    </source>
</evidence>
<name>A0A3E1NCT3_9BACT</name>
<dbReference type="SUPFAM" id="SSF48452">
    <property type="entry name" value="TPR-like"/>
    <property type="match status" value="1"/>
</dbReference>
<proteinExistence type="predicted"/>
<dbReference type="AlphaFoldDB" id="A0A3E1NCT3"/>
<organism evidence="1 2">
    <name type="scientific">Deminuibacter soli</name>
    <dbReference type="NCBI Taxonomy" id="2291815"/>
    <lineage>
        <taxon>Bacteria</taxon>
        <taxon>Pseudomonadati</taxon>
        <taxon>Bacteroidota</taxon>
        <taxon>Chitinophagia</taxon>
        <taxon>Chitinophagales</taxon>
        <taxon>Chitinophagaceae</taxon>
        <taxon>Deminuibacter</taxon>
    </lineage>
</organism>
<dbReference type="InterPro" id="IPR011990">
    <property type="entry name" value="TPR-like_helical_dom_sf"/>
</dbReference>